<proteinExistence type="predicted"/>
<reference evidence="2" key="1">
    <citation type="submission" date="2018-03" db="EMBL/GenBank/DDBJ databases">
        <authorList>
            <person name="Blom J."/>
        </authorList>
    </citation>
    <scope>NUCLEOTIDE SEQUENCE [LARGE SCALE GENOMIC DNA]</scope>
    <source>
        <strain evidence="2">KPC-SM-21</strain>
    </source>
</reference>
<dbReference type="PROSITE" id="PS51257">
    <property type="entry name" value="PROKAR_LIPOPROTEIN"/>
    <property type="match status" value="1"/>
</dbReference>
<organism evidence="1 2">
    <name type="scientific">Acinetobacter stercoris</name>
    <dbReference type="NCBI Taxonomy" id="2126983"/>
    <lineage>
        <taxon>Bacteria</taxon>
        <taxon>Pseudomonadati</taxon>
        <taxon>Pseudomonadota</taxon>
        <taxon>Gammaproteobacteria</taxon>
        <taxon>Moraxellales</taxon>
        <taxon>Moraxellaceae</taxon>
        <taxon>Acinetobacter</taxon>
    </lineage>
</organism>
<evidence type="ECO:0000313" key="2">
    <source>
        <dbReference type="Proteomes" id="UP000245974"/>
    </source>
</evidence>
<dbReference type="EMBL" id="OOGT01000002">
    <property type="protein sequence ID" value="SPL68866.1"/>
    <property type="molecule type" value="Genomic_DNA"/>
</dbReference>
<dbReference type="InParanoid" id="A0A2U3MTW4"/>
<dbReference type="RefSeq" id="WP_121972442.1">
    <property type="nucleotide sequence ID" value="NZ_OOGT01000002.1"/>
</dbReference>
<sequence length="295" mass="33068">MNKQLCIILSVLSLSACGDGSNDSSTVTSPNAALVANTTTLYGYDGNYDLNFNLNVKTYHIDENKNLTIQYAIEPDFATEALRSFLTQDGISTTLLPKQKNNTYLIGENALFNDGKLEYTVSNAVSDHPLTLSYQYKKIDVSGLDILKDSNNPLHKLKSTIEGQIVVALFDLSYTSLQFPEGSICWQKQSVINSQEFIEFYTNVDNFSKPENSEIEASGSWSNINWVKFKNSENGLSDTANVKLNVNGQEYWGYYHPQNELFNENQDGFSCDLMNKTAFDAVNQPFEKLNTAQQK</sequence>
<evidence type="ECO:0000313" key="1">
    <source>
        <dbReference type="EMBL" id="SPL68866.1"/>
    </source>
</evidence>
<dbReference type="OrthoDB" id="6690414at2"/>
<dbReference type="Proteomes" id="UP000245974">
    <property type="component" value="Unassembled WGS sequence"/>
</dbReference>
<protein>
    <submittedName>
        <fullName evidence="1">Uncharacterized protein</fullName>
    </submittedName>
</protein>
<name>A0A2U3MTW4_9GAMM</name>
<gene>
    <name evidence="1" type="ORF">KPC_0044</name>
</gene>
<dbReference type="AlphaFoldDB" id="A0A2U3MTW4"/>
<keyword evidence="2" id="KW-1185">Reference proteome</keyword>
<accession>A0A2U3MTW4</accession>